<gene>
    <name evidence="6" type="primary">RPL19</name>
    <name evidence="6" type="ORF">H4R34_004733</name>
</gene>
<dbReference type="InterPro" id="IPR033935">
    <property type="entry name" value="Ribosomal_eL19_euk"/>
</dbReference>
<sequence length="183" mass="21568">MRKRLAASVLKCGERKVWLDPNESSEIANANSRQQVRKLVKDGLVFRKPNVVHSRFRAREYQAARRKGRHRGLGKRKGTAEARMPSKLTWMRRQRALRRLLRTFREHGKIDRHLYRALYLKAKGNVFKSKRVLVEYIHKAKTEKARVQLLAQQAEAHRLKAQASRQRRVERRQAKLDSLTNAE</sequence>
<protein>
    <submittedName>
        <fullName evidence="6">60S ribosomal protein L19</fullName>
    </submittedName>
</protein>
<evidence type="ECO:0000256" key="2">
    <source>
        <dbReference type="ARBA" id="ARBA00022980"/>
    </source>
</evidence>
<dbReference type="GO" id="GO:0006412">
    <property type="term" value="P:translation"/>
    <property type="evidence" value="ECO:0007669"/>
    <property type="project" value="InterPro"/>
</dbReference>
<comment type="caution">
    <text evidence="6">The sequence shown here is derived from an EMBL/GenBank/DDBJ whole genome shotgun (WGS) entry which is preliminary data.</text>
</comment>
<dbReference type="InterPro" id="IPR000196">
    <property type="entry name" value="Ribosomal_eL19_dom"/>
</dbReference>
<dbReference type="InterPro" id="IPR057260">
    <property type="entry name" value="Ribosomal_L19e_C"/>
</dbReference>
<dbReference type="PANTHER" id="PTHR10722">
    <property type="entry name" value="60S RIBOSOMAL PROTEIN L19"/>
    <property type="match status" value="1"/>
</dbReference>
<evidence type="ECO:0000259" key="5">
    <source>
        <dbReference type="SMART" id="SM01416"/>
    </source>
</evidence>
<comment type="similarity">
    <text evidence="1">Belongs to the eukaryotic ribosomal protein eL19 family.</text>
</comment>
<evidence type="ECO:0000256" key="1">
    <source>
        <dbReference type="ARBA" id="ARBA00011082"/>
    </source>
</evidence>
<dbReference type="CDD" id="cd01417">
    <property type="entry name" value="Ribosomal_L19e_E"/>
    <property type="match status" value="1"/>
</dbReference>
<dbReference type="InterPro" id="IPR057259">
    <property type="entry name" value="Ribosomal_L19e"/>
</dbReference>
<dbReference type="GO" id="GO:0003735">
    <property type="term" value="F:structural constituent of ribosome"/>
    <property type="evidence" value="ECO:0007669"/>
    <property type="project" value="InterPro"/>
</dbReference>
<dbReference type="InterPro" id="IPR039547">
    <property type="entry name" value="Ribosomal_eL19"/>
</dbReference>
<dbReference type="AlphaFoldDB" id="A0A9W8AXR2"/>
<dbReference type="InterPro" id="IPR015972">
    <property type="entry name" value="Ribosomal_eL19_dom1"/>
</dbReference>
<feature type="domain" description="Large ribosomal subunit protein eL19" evidence="5">
    <location>
        <begin position="3"/>
        <end position="141"/>
    </location>
</feature>
<dbReference type="FunFam" id="1.10.1650.10:FF:000001">
    <property type="entry name" value="Ribosomal protein L19"/>
    <property type="match status" value="1"/>
</dbReference>
<evidence type="ECO:0000256" key="3">
    <source>
        <dbReference type="ARBA" id="ARBA00023274"/>
    </source>
</evidence>
<dbReference type="Pfam" id="PF25476">
    <property type="entry name" value="Ribosomal_L19e_C"/>
    <property type="match status" value="1"/>
</dbReference>
<dbReference type="HAMAP" id="MF_01475">
    <property type="entry name" value="Ribosomal_eL19"/>
    <property type="match status" value="1"/>
</dbReference>
<dbReference type="Proteomes" id="UP001151582">
    <property type="component" value="Unassembled WGS sequence"/>
</dbReference>
<dbReference type="Pfam" id="PF01280">
    <property type="entry name" value="Ribosomal_L19e"/>
    <property type="match status" value="1"/>
</dbReference>
<dbReference type="GO" id="GO:0022625">
    <property type="term" value="C:cytosolic large ribosomal subunit"/>
    <property type="evidence" value="ECO:0007669"/>
    <property type="project" value="InterPro"/>
</dbReference>
<dbReference type="SUPFAM" id="SSF48140">
    <property type="entry name" value="Ribosomal protein L19 (L19e)"/>
    <property type="match status" value="1"/>
</dbReference>
<dbReference type="InterPro" id="IPR035970">
    <property type="entry name" value="60S_ribosomal_eL19_sf"/>
</dbReference>
<keyword evidence="3" id="KW-0687">Ribonucleoprotein</keyword>
<evidence type="ECO:0000313" key="6">
    <source>
        <dbReference type="EMBL" id="KAJ1974390.1"/>
    </source>
</evidence>
<dbReference type="Gene3D" id="1.10.1200.240">
    <property type="match status" value="1"/>
</dbReference>
<dbReference type="OrthoDB" id="5407653at2759"/>
<accession>A0A9W8AXR2</accession>
<dbReference type="NCBIfam" id="NF006343">
    <property type="entry name" value="PRK08570.1"/>
    <property type="match status" value="1"/>
</dbReference>
<dbReference type="Gene3D" id="1.10.1650.10">
    <property type="match status" value="1"/>
</dbReference>
<organism evidence="6 7">
    <name type="scientific">Dimargaris verticillata</name>
    <dbReference type="NCBI Taxonomy" id="2761393"/>
    <lineage>
        <taxon>Eukaryota</taxon>
        <taxon>Fungi</taxon>
        <taxon>Fungi incertae sedis</taxon>
        <taxon>Zoopagomycota</taxon>
        <taxon>Kickxellomycotina</taxon>
        <taxon>Dimargaritomycetes</taxon>
        <taxon>Dimargaritales</taxon>
        <taxon>Dimargaritaceae</taxon>
        <taxon>Dimargaris</taxon>
    </lineage>
</organism>
<dbReference type="GO" id="GO:0003723">
    <property type="term" value="F:RNA binding"/>
    <property type="evidence" value="ECO:0007669"/>
    <property type="project" value="InterPro"/>
</dbReference>
<keyword evidence="7" id="KW-1185">Reference proteome</keyword>
<dbReference type="FunFam" id="1.10.1200.240:FF:000001">
    <property type="entry name" value="Ribosomal protein L19"/>
    <property type="match status" value="1"/>
</dbReference>
<evidence type="ECO:0000256" key="4">
    <source>
        <dbReference type="SAM" id="MobiDB-lite"/>
    </source>
</evidence>
<feature type="region of interest" description="Disordered" evidence="4">
    <location>
        <begin position="161"/>
        <end position="183"/>
    </location>
</feature>
<proteinExistence type="inferred from homology"/>
<keyword evidence="2 6" id="KW-0689">Ribosomal protein</keyword>
<evidence type="ECO:0000313" key="7">
    <source>
        <dbReference type="Proteomes" id="UP001151582"/>
    </source>
</evidence>
<dbReference type="EMBL" id="JANBQB010000661">
    <property type="protein sequence ID" value="KAJ1974390.1"/>
    <property type="molecule type" value="Genomic_DNA"/>
</dbReference>
<reference evidence="6" key="1">
    <citation type="submission" date="2022-07" db="EMBL/GenBank/DDBJ databases">
        <title>Phylogenomic reconstructions and comparative analyses of Kickxellomycotina fungi.</title>
        <authorList>
            <person name="Reynolds N.K."/>
            <person name="Stajich J.E."/>
            <person name="Barry K."/>
            <person name="Grigoriev I.V."/>
            <person name="Crous P."/>
            <person name="Smith M.E."/>
        </authorList>
    </citation>
    <scope>NUCLEOTIDE SEQUENCE</scope>
    <source>
        <strain evidence="6">RSA 567</strain>
    </source>
</reference>
<name>A0A9W8AXR2_9FUNG</name>
<dbReference type="SMART" id="SM01416">
    <property type="entry name" value="Ribosomal_L19e"/>
    <property type="match status" value="1"/>
</dbReference>